<comment type="caution">
    <text evidence="2">The sequence shown here is derived from an EMBL/GenBank/DDBJ whole genome shotgun (WGS) entry which is preliminary data.</text>
</comment>
<dbReference type="EMBL" id="SHBL01000003">
    <property type="protein sequence ID" value="RZO24759.1"/>
    <property type="molecule type" value="Genomic_DNA"/>
</dbReference>
<proteinExistence type="predicted"/>
<evidence type="ECO:0000256" key="1">
    <source>
        <dbReference type="SAM" id="SignalP"/>
    </source>
</evidence>
<protein>
    <recommendedName>
        <fullName evidence="4">DUF306 domain-containing protein</fullName>
    </recommendedName>
</protein>
<reference evidence="2 3" key="1">
    <citation type="submission" date="2019-02" db="EMBL/GenBank/DDBJ databases">
        <title>Prokaryotic population dynamics and viral predation in marine succession experiment using metagenomics: the confinement effect.</title>
        <authorList>
            <person name="Haro-Moreno J.M."/>
            <person name="Rodriguez-Valera F."/>
            <person name="Lopez-Perez M."/>
        </authorList>
    </citation>
    <scope>NUCLEOTIDE SEQUENCE [LARGE SCALE GENOMIC DNA]</scope>
    <source>
        <strain evidence="2">MED-G166</strain>
    </source>
</reference>
<keyword evidence="1" id="KW-0732">Signal</keyword>
<evidence type="ECO:0000313" key="3">
    <source>
        <dbReference type="Proteomes" id="UP000320146"/>
    </source>
</evidence>
<evidence type="ECO:0008006" key="4">
    <source>
        <dbReference type="Google" id="ProtNLM"/>
    </source>
</evidence>
<dbReference type="AlphaFoldDB" id="A0A520MU52"/>
<dbReference type="Proteomes" id="UP000320146">
    <property type="component" value="Unassembled WGS sequence"/>
</dbReference>
<organism evidence="2 3">
    <name type="scientific">SAR86 cluster bacterium</name>
    <dbReference type="NCBI Taxonomy" id="2030880"/>
    <lineage>
        <taxon>Bacteria</taxon>
        <taxon>Pseudomonadati</taxon>
        <taxon>Pseudomonadota</taxon>
        <taxon>Gammaproteobacteria</taxon>
        <taxon>SAR86 cluster</taxon>
    </lineage>
</organism>
<feature type="signal peptide" evidence="1">
    <location>
        <begin position="1"/>
        <end position="19"/>
    </location>
</feature>
<gene>
    <name evidence="2" type="ORF">EVA99_00590</name>
</gene>
<sequence length="98" mass="11225">MKKILLACSFALMSLFCNADNHINKKDITTILFTSSNKIIFNLNNGTSFRGDILTKKTCPIKRNFHKIFFEDDVVTNSLIIFKNSGFVTCKWDNLTKI</sequence>
<feature type="chain" id="PRO_5022126279" description="DUF306 domain-containing protein" evidence="1">
    <location>
        <begin position="20"/>
        <end position="98"/>
    </location>
</feature>
<accession>A0A520MU52</accession>
<evidence type="ECO:0000313" key="2">
    <source>
        <dbReference type="EMBL" id="RZO24759.1"/>
    </source>
</evidence>
<name>A0A520MU52_9GAMM</name>